<accession>A0A917PFP3</accession>
<dbReference type="EMBL" id="BMOE01000005">
    <property type="protein sequence ID" value="GGJ75379.1"/>
    <property type="molecule type" value="Genomic_DNA"/>
</dbReference>
<evidence type="ECO:0000256" key="1">
    <source>
        <dbReference type="SAM" id="MobiDB-lite"/>
    </source>
</evidence>
<name>A0A917PFP3_9DEIO</name>
<organism evidence="2 3">
    <name type="scientific">Deinococcus aquiradiocola</name>
    <dbReference type="NCBI Taxonomy" id="393059"/>
    <lineage>
        <taxon>Bacteria</taxon>
        <taxon>Thermotogati</taxon>
        <taxon>Deinococcota</taxon>
        <taxon>Deinococci</taxon>
        <taxon>Deinococcales</taxon>
        <taxon>Deinococcaceae</taxon>
        <taxon>Deinococcus</taxon>
    </lineage>
</organism>
<protein>
    <recommendedName>
        <fullName evidence="4">Adhesin domain-containing protein</fullName>
    </recommendedName>
</protein>
<sequence>MTTPERPEKEPFELHVQRLVTEGKLTPEEAAELLAPAHPEPRSVSAAQPGTQGVQLAKAAPAPSGDTPPDLRLDVAGYALQVLHDASLTEPRLTATHDGILSLRATPDGWTVDQRSGTRLLGLKAVLSLPFAPRHARAEVSGGSLSLPTLSGTARLEVSGGNATLGGATELRAEVSGGNLTSGAVTGSATLEVNGGNLSVTGTTALHGEVNGGNLRWGGLLTDGHHRLEVNGGQATLTLDPGSDLTFDADVTLGNVTSSFPVQKTGGMMHAHYHGTLGNGRAVLSCQVNAGQVRLVTT</sequence>
<reference evidence="2" key="1">
    <citation type="journal article" date="2014" name="Int. J. Syst. Evol. Microbiol.">
        <title>Complete genome sequence of Corynebacterium casei LMG S-19264T (=DSM 44701T), isolated from a smear-ripened cheese.</title>
        <authorList>
            <consortium name="US DOE Joint Genome Institute (JGI-PGF)"/>
            <person name="Walter F."/>
            <person name="Albersmeier A."/>
            <person name="Kalinowski J."/>
            <person name="Ruckert C."/>
        </authorList>
    </citation>
    <scope>NUCLEOTIDE SEQUENCE</scope>
    <source>
        <strain evidence="2">JCM 14371</strain>
    </source>
</reference>
<proteinExistence type="predicted"/>
<dbReference type="RefSeq" id="WP_188962862.1">
    <property type="nucleotide sequence ID" value="NZ_BMOE01000005.1"/>
</dbReference>
<keyword evidence="3" id="KW-1185">Reference proteome</keyword>
<gene>
    <name evidence="2" type="ORF">GCM10008939_19540</name>
</gene>
<dbReference type="AlphaFoldDB" id="A0A917PFP3"/>
<feature type="compositionally biased region" description="Polar residues" evidence="1">
    <location>
        <begin position="45"/>
        <end position="54"/>
    </location>
</feature>
<comment type="caution">
    <text evidence="2">The sequence shown here is derived from an EMBL/GenBank/DDBJ whole genome shotgun (WGS) entry which is preliminary data.</text>
</comment>
<evidence type="ECO:0008006" key="4">
    <source>
        <dbReference type="Google" id="ProtNLM"/>
    </source>
</evidence>
<evidence type="ECO:0000313" key="2">
    <source>
        <dbReference type="EMBL" id="GGJ75379.1"/>
    </source>
</evidence>
<evidence type="ECO:0000313" key="3">
    <source>
        <dbReference type="Proteomes" id="UP000635726"/>
    </source>
</evidence>
<feature type="region of interest" description="Disordered" evidence="1">
    <location>
        <begin position="22"/>
        <end position="70"/>
    </location>
</feature>
<reference evidence="2" key="2">
    <citation type="submission" date="2020-09" db="EMBL/GenBank/DDBJ databases">
        <authorList>
            <person name="Sun Q."/>
            <person name="Ohkuma M."/>
        </authorList>
    </citation>
    <scope>NUCLEOTIDE SEQUENCE</scope>
    <source>
        <strain evidence="2">JCM 14371</strain>
    </source>
</reference>
<dbReference type="Proteomes" id="UP000635726">
    <property type="component" value="Unassembled WGS sequence"/>
</dbReference>